<dbReference type="InterPro" id="IPR029058">
    <property type="entry name" value="AB_hydrolase_fold"/>
</dbReference>
<dbReference type="SUPFAM" id="SSF53474">
    <property type="entry name" value="alpha/beta-Hydrolases"/>
    <property type="match status" value="1"/>
</dbReference>
<feature type="domain" description="KANL3/Tex30 alpha/beta hydrolase-like" evidence="1">
    <location>
        <begin position="35"/>
        <end position="207"/>
    </location>
</feature>
<organism evidence="2 3">
    <name type="scientific">Oedothorax gibbosus</name>
    <dbReference type="NCBI Taxonomy" id="931172"/>
    <lineage>
        <taxon>Eukaryota</taxon>
        <taxon>Metazoa</taxon>
        <taxon>Ecdysozoa</taxon>
        <taxon>Arthropoda</taxon>
        <taxon>Chelicerata</taxon>
        <taxon>Arachnida</taxon>
        <taxon>Araneae</taxon>
        <taxon>Araneomorphae</taxon>
        <taxon>Entelegynae</taxon>
        <taxon>Araneoidea</taxon>
        <taxon>Linyphiidae</taxon>
        <taxon>Erigoninae</taxon>
        <taxon>Oedothorax</taxon>
    </lineage>
</organism>
<evidence type="ECO:0000259" key="1">
    <source>
        <dbReference type="Pfam" id="PF20408"/>
    </source>
</evidence>
<dbReference type="Proteomes" id="UP000827092">
    <property type="component" value="Unassembled WGS sequence"/>
</dbReference>
<reference evidence="2 3" key="1">
    <citation type="journal article" date="2022" name="Nat. Ecol. Evol.">
        <title>A masculinizing supergene underlies an exaggerated male reproductive morph in a spider.</title>
        <authorList>
            <person name="Hendrickx F."/>
            <person name="De Corte Z."/>
            <person name="Sonet G."/>
            <person name="Van Belleghem S.M."/>
            <person name="Kostlbacher S."/>
            <person name="Vangestel C."/>
        </authorList>
    </citation>
    <scope>NUCLEOTIDE SEQUENCE [LARGE SCALE GENOMIC DNA]</scope>
    <source>
        <strain evidence="2">W744_W776</strain>
    </source>
</reference>
<dbReference type="PANTHER" id="PTHR13136">
    <property type="entry name" value="TESTIS DEVELOPMENT PROTEIN PRTD"/>
    <property type="match status" value="1"/>
</dbReference>
<accession>A0AAV6U503</accession>
<sequence length="229" mass="25529">MSMIHLSIPYGDKDKTIPAIVDCLSSDKSDLKKCHWVVLTHGAGGDLRTPQLAAISSFLAKRGFAVLRFTCKGLNVKYRVKVFGEVIIFIQEKYAPKGIFIGGRSMGARAAALLISDPEALKNTSVENKILGLICLSYPLHKPKNMSELRDEPIKNLKKPVFFLSGTRDEMCNRDIFEVVLHSTKAPFKIVWLDGCDHSAKPAKNYDDDVYCEAFEAICSWCLNIGRQC</sequence>
<proteinExistence type="predicted"/>
<gene>
    <name evidence="2" type="ORF">JTE90_011618</name>
</gene>
<protein>
    <recommendedName>
        <fullName evidence="1">KANL3/Tex30 alpha/beta hydrolase-like domain-containing protein</fullName>
    </recommendedName>
</protein>
<dbReference type="AlphaFoldDB" id="A0AAV6U503"/>
<dbReference type="EMBL" id="JAFNEN010000675">
    <property type="protein sequence ID" value="KAG8178691.1"/>
    <property type="molecule type" value="Genomic_DNA"/>
</dbReference>
<dbReference type="Pfam" id="PF20408">
    <property type="entry name" value="Abhydrolase_11"/>
    <property type="match status" value="1"/>
</dbReference>
<name>A0AAV6U503_9ARAC</name>
<dbReference type="InterPro" id="IPR026555">
    <property type="entry name" value="NSL3/Tex30"/>
</dbReference>
<evidence type="ECO:0000313" key="3">
    <source>
        <dbReference type="Proteomes" id="UP000827092"/>
    </source>
</evidence>
<dbReference type="InterPro" id="IPR046879">
    <property type="entry name" value="KANL3/Tex30_Abhydrolase"/>
</dbReference>
<evidence type="ECO:0000313" key="2">
    <source>
        <dbReference type="EMBL" id="KAG8178691.1"/>
    </source>
</evidence>
<dbReference type="Gene3D" id="3.40.50.1820">
    <property type="entry name" value="alpha/beta hydrolase"/>
    <property type="match status" value="1"/>
</dbReference>
<dbReference type="PANTHER" id="PTHR13136:SF11">
    <property type="entry name" value="TESTIS-EXPRESSED PROTEIN 30"/>
    <property type="match status" value="1"/>
</dbReference>
<comment type="caution">
    <text evidence="2">The sequence shown here is derived from an EMBL/GenBank/DDBJ whole genome shotgun (WGS) entry which is preliminary data.</text>
</comment>
<keyword evidence="3" id="KW-1185">Reference proteome</keyword>